<dbReference type="GO" id="GO:0043043">
    <property type="term" value="P:peptide biosynthetic process"/>
    <property type="evidence" value="ECO:0007669"/>
    <property type="project" value="InterPro"/>
</dbReference>
<dbReference type="GO" id="GO:0003746">
    <property type="term" value="F:translation elongation factor activity"/>
    <property type="evidence" value="ECO:0007669"/>
    <property type="project" value="UniProtKB-KW"/>
</dbReference>
<dbReference type="FunFam" id="2.30.30.30:FF:000003">
    <property type="entry name" value="Elongation factor P"/>
    <property type="match status" value="1"/>
</dbReference>
<evidence type="ECO:0000256" key="5">
    <source>
        <dbReference type="ARBA" id="ARBA00022768"/>
    </source>
</evidence>
<dbReference type="InterPro" id="IPR008991">
    <property type="entry name" value="Translation_prot_SH3-like_sf"/>
</dbReference>
<gene>
    <name evidence="10" type="ORF">Ctob_015281</name>
</gene>
<comment type="subcellular location">
    <subcellularLocation>
        <location evidence="1">Cytoplasm</location>
    </subcellularLocation>
</comment>
<evidence type="ECO:0000256" key="7">
    <source>
        <dbReference type="SAM" id="SignalP"/>
    </source>
</evidence>
<feature type="chain" id="PRO_5005602417" evidence="7">
    <location>
        <begin position="28"/>
        <end position="223"/>
    </location>
</feature>
<evidence type="ECO:0000313" key="10">
    <source>
        <dbReference type="EMBL" id="KOO34761.1"/>
    </source>
</evidence>
<comment type="caution">
    <text evidence="10">The sequence shown here is derived from an EMBL/GenBank/DDBJ whole genome shotgun (WGS) entry which is preliminary data.</text>
</comment>
<dbReference type="Gene3D" id="2.40.50.140">
    <property type="entry name" value="Nucleic acid-binding proteins"/>
    <property type="match status" value="2"/>
</dbReference>
<organism evidence="10 11">
    <name type="scientific">Chrysochromulina tobinii</name>
    <dbReference type="NCBI Taxonomy" id="1460289"/>
    <lineage>
        <taxon>Eukaryota</taxon>
        <taxon>Haptista</taxon>
        <taxon>Haptophyta</taxon>
        <taxon>Prymnesiophyceae</taxon>
        <taxon>Prymnesiales</taxon>
        <taxon>Chrysochromulinaceae</taxon>
        <taxon>Chrysochromulina</taxon>
    </lineage>
</organism>
<dbReference type="CDD" id="cd05794">
    <property type="entry name" value="S1_EF-P_repeat_2"/>
    <property type="match status" value="1"/>
</dbReference>
<dbReference type="InterPro" id="IPR015365">
    <property type="entry name" value="Elong-fact-P_C"/>
</dbReference>
<dbReference type="EMBL" id="JWZX01001104">
    <property type="protein sequence ID" value="KOO34761.1"/>
    <property type="molecule type" value="Genomic_DNA"/>
</dbReference>
<dbReference type="PANTHER" id="PTHR30053:SF12">
    <property type="entry name" value="ELONGATION FACTOR P (EF-P) FAMILY PROTEIN"/>
    <property type="match status" value="1"/>
</dbReference>
<accession>A0A0M0K7A6</accession>
<evidence type="ECO:0000256" key="4">
    <source>
        <dbReference type="ARBA" id="ARBA00022490"/>
    </source>
</evidence>
<evidence type="ECO:0000259" key="9">
    <source>
        <dbReference type="SMART" id="SM01185"/>
    </source>
</evidence>
<evidence type="ECO:0000256" key="3">
    <source>
        <dbReference type="ARBA" id="ARBA00009479"/>
    </source>
</evidence>
<dbReference type="PIRSF" id="PIRSF005901">
    <property type="entry name" value="EF-P"/>
    <property type="match status" value="1"/>
</dbReference>
<protein>
    <submittedName>
        <fullName evidence="10">Elongation factor p</fullName>
    </submittedName>
</protein>
<dbReference type="InterPro" id="IPR013185">
    <property type="entry name" value="Transl_elong_KOW-like"/>
</dbReference>
<dbReference type="InterPro" id="IPR020599">
    <property type="entry name" value="Transl_elong_fac_P/YeiP"/>
</dbReference>
<dbReference type="SUPFAM" id="SSF50249">
    <property type="entry name" value="Nucleic acid-binding proteins"/>
    <property type="match status" value="2"/>
</dbReference>
<comment type="similarity">
    <text evidence="3">Belongs to the elongation factor P family.</text>
</comment>
<dbReference type="InterPro" id="IPR014722">
    <property type="entry name" value="Rib_uL2_dom2"/>
</dbReference>
<feature type="domain" description="Translation elongation factor P/YeiP central" evidence="9">
    <location>
        <begin position="102"/>
        <end position="156"/>
    </location>
</feature>
<dbReference type="NCBIfam" id="NF001810">
    <property type="entry name" value="PRK00529.1"/>
    <property type="match status" value="1"/>
</dbReference>
<keyword evidence="4" id="KW-0963">Cytoplasm</keyword>
<dbReference type="Pfam" id="PF01132">
    <property type="entry name" value="EFP"/>
    <property type="match status" value="1"/>
</dbReference>
<dbReference type="SUPFAM" id="SSF50104">
    <property type="entry name" value="Translation proteins SH3-like domain"/>
    <property type="match status" value="1"/>
</dbReference>
<feature type="signal peptide" evidence="7">
    <location>
        <begin position="1"/>
        <end position="27"/>
    </location>
</feature>
<dbReference type="SMART" id="SM00841">
    <property type="entry name" value="Elong-fact-P_C"/>
    <property type="match status" value="1"/>
</dbReference>
<dbReference type="NCBIfam" id="TIGR00038">
    <property type="entry name" value="efp"/>
    <property type="match status" value="1"/>
</dbReference>
<dbReference type="InterPro" id="IPR011768">
    <property type="entry name" value="Transl_elongation_fac_P"/>
</dbReference>
<dbReference type="Pfam" id="PF08207">
    <property type="entry name" value="EFP_N"/>
    <property type="match status" value="1"/>
</dbReference>
<sequence>MRTTLMACLAASASAAFLASPLHTTRARTRECAIEMGSTKDFKVGLTLEMDGYAWKLLEFLHVKPGKGPAFVRSKLKNIETGAVLEKTWKAGESFPDATVEKEEMKFSYIDDDQYVFMNMDTFEEERIPADFIGEKKNWIKEEMTFGVLKFKGKAIDVQIPGTMTLKVTEAEPGAKGNTAGGRVERPVKVETGAIVMVPMFVNEGDEIRIDTETGKYLGRAQE</sequence>
<feature type="domain" description="Elongation factor P C-terminal" evidence="8">
    <location>
        <begin position="164"/>
        <end position="220"/>
    </location>
</feature>
<dbReference type="PANTHER" id="PTHR30053">
    <property type="entry name" value="ELONGATION FACTOR P"/>
    <property type="match status" value="1"/>
</dbReference>
<evidence type="ECO:0000313" key="11">
    <source>
        <dbReference type="Proteomes" id="UP000037460"/>
    </source>
</evidence>
<proteinExistence type="inferred from homology"/>
<comment type="pathway">
    <text evidence="2">Protein biosynthesis; polypeptide chain elongation.</text>
</comment>
<evidence type="ECO:0000256" key="6">
    <source>
        <dbReference type="ARBA" id="ARBA00022917"/>
    </source>
</evidence>
<evidence type="ECO:0000256" key="2">
    <source>
        <dbReference type="ARBA" id="ARBA00004815"/>
    </source>
</evidence>
<dbReference type="GO" id="GO:0005829">
    <property type="term" value="C:cytosol"/>
    <property type="evidence" value="ECO:0007669"/>
    <property type="project" value="UniProtKB-ARBA"/>
</dbReference>
<dbReference type="SMART" id="SM01185">
    <property type="entry name" value="EFP"/>
    <property type="match status" value="1"/>
</dbReference>
<dbReference type="Gene3D" id="2.30.30.30">
    <property type="match status" value="1"/>
</dbReference>
<evidence type="ECO:0000259" key="8">
    <source>
        <dbReference type="SMART" id="SM00841"/>
    </source>
</evidence>
<name>A0A0M0K7A6_9EUKA</name>
<dbReference type="FunFam" id="2.40.50.140:FF:000009">
    <property type="entry name" value="Elongation factor P"/>
    <property type="match status" value="1"/>
</dbReference>
<dbReference type="CDD" id="cd04470">
    <property type="entry name" value="S1_EF-P_repeat_1"/>
    <property type="match status" value="1"/>
</dbReference>
<dbReference type="InterPro" id="IPR001059">
    <property type="entry name" value="Transl_elong_P/YeiP_cen"/>
</dbReference>
<reference evidence="11" key="1">
    <citation type="journal article" date="2015" name="PLoS Genet.">
        <title>Genome Sequence and Transcriptome Analyses of Chrysochromulina tobin: Metabolic Tools for Enhanced Algal Fitness in the Prominent Order Prymnesiales (Haptophyceae).</title>
        <authorList>
            <person name="Hovde B.T."/>
            <person name="Deodato C.R."/>
            <person name="Hunsperger H.M."/>
            <person name="Ryken S.A."/>
            <person name="Yost W."/>
            <person name="Jha R.K."/>
            <person name="Patterson J."/>
            <person name="Monnat R.J. Jr."/>
            <person name="Barlow S.B."/>
            <person name="Starkenburg S.R."/>
            <person name="Cattolico R.A."/>
        </authorList>
    </citation>
    <scope>NUCLEOTIDE SEQUENCE</scope>
    <source>
        <strain evidence="11">CCMP291</strain>
    </source>
</reference>
<dbReference type="Pfam" id="PF09285">
    <property type="entry name" value="Elong-fact-P_C"/>
    <property type="match status" value="1"/>
</dbReference>
<dbReference type="FunFam" id="2.40.50.140:FF:000004">
    <property type="entry name" value="Elongation factor P"/>
    <property type="match status" value="1"/>
</dbReference>
<dbReference type="AlphaFoldDB" id="A0A0M0K7A6"/>
<dbReference type="Proteomes" id="UP000037460">
    <property type="component" value="Unassembled WGS sequence"/>
</dbReference>
<evidence type="ECO:0000256" key="1">
    <source>
        <dbReference type="ARBA" id="ARBA00004496"/>
    </source>
</evidence>
<dbReference type="InterPro" id="IPR012340">
    <property type="entry name" value="NA-bd_OB-fold"/>
</dbReference>
<keyword evidence="6" id="KW-0648">Protein biosynthesis</keyword>
<dbReference type="UniPathway" id="UPA00345"/>
<keyword evidence="11" id="KW-1185">Reference proteome</keyword>
<keyword evidence="7" id="KW-0732">Signal</keyword>
<dbReference type="HAMAP" id="MF_00141">
    <property type="entry name" value="EF_P"/>
    <property type="match status" value="1"/>
</dbReference>
<keyword evidence="5 10" id="KW-0251">Elongation factor</keyword>